<dbReference type="SMART" id="SM00710">
    <property type="entry name" value="PbH1"/>
    <property type="match status" value="6"/>
</dbReference>
<proteinExistence type="predicted"/>
<feature type="domain" description="Calx-beta" evidence="5">
    <location>
        <begin position="1217"/>
        <end position="1319"/>
    </location>
</feature>
<evidence type="ECO:0000256" key="1">
    <source>
        <dbReference type="ARBA" id="ARBA00022729"/>
    </source>
</evidence>
<evidence type="ECO:0000256" key="2">
    <source>
        <dbReference type="ARBA" id="ARBA00022737"/>
    </source>
</evidence>
<keyword evidence="3" id="KW-0106">Calcium</keyword>
<name>A0A8J7LDE1_9NOST</name>
<dbReference type="SMART" id="SM00237">
    <property type="entry name" value="Calx_beta"/>
    <property type="match status" value="8"/>
</dbReference>
<dbReference type="NCBIfam" id="NF041518">
    <property type="entry name" value="choice_anch_Q"/>
    <property type="match status" value="1"/>
</dbReference>
<feature type="domain" description="Calx-beta" evidence="5">
    <location>
        <begin position="989"/>
        <end position="1091"/>
    </location>
</feature>
<evidence type="ECO:0000313" key="6">
    <source>
        <dbReference type="EMBL" id="MBH8572966.1"/>
    </source>
</evidence>
<dbReference type="InterPro" id="IPR025592">
    <property type="entry name" value="DUF4347"/>
</dbReference>
<keyword evidence="4" id="KW-0406">Ion transport</keyword>
<reference evidence="6 7" key="1">
    <citation type="journal article" date="2021" name="Int. J. Syst. Evol. Microbiol.">
        <title>Amazonocrinis nigriterrae gen. nov., sp. nov., Atlanticothrix silvestris gen. nov., sp. nov. and Dendronalium phyllosphericum gen. nov., sp. nov., nostocacean cyanobacteria from Brazilian environments.</title>
        <authorList>
            <person name="Alvarenga D.O."/>
            <person name="Andreote A.P.D."/>
            <person name="Branco L.H.Z."/>
            <person name="Delbaje E."/>
            <person name="Cruz R.B."/>
            <person name="Varani A.M."/>
            <person name="Fiore M.F."/>
        </authorList>
    </citation>
    <scope>NUCLEOTIDE SEQUENCE [LARGE SCALE GENOMIC DNA]</scope>
    <source>
        <strain evidence="6 7">CENA369</strain>
    </source>
</reference>
<dbReference type="RefSeq" id="WP_214431787.1">
    <property type="nucleotide sequence ID" value="NZ_CAWPUQ010000113.1"/>
</dbReference>
<organism evidence="6 7">
    <name type="scientific">Dendronalium phyllosphericum CENA369</name>
    <dbReference type="NCBI Taxonomy" id="1725256"/>
    <lineage>
        <taxon>Bacteria</taxon>
        <taxon>Bacillati</taxon>
        <taxon>Cyanobacteriota</taxon>
        <taxon>Cyanophyceae</taxon>
        <taxon>Nostocales</taxon>
        <taxon>Nostocaceae</taxon>
        <taxon>Dendronalium</taxon>
        <taxon>Dendronalium phyllosphericum</taxon>
    </lineage>
</organism>
<evidence type="ECO:0000256" key="4">
    <source>
        <dbReference type="ARBA" id="ARBA00023065"/>
    </source>
</evidence>
<dbReference type="InterPro" id="IPR006626">
    <property type="entry name" value="PbH1"/>
</dbReference>
<accession>A0A8J7LDE1</accession>
<protein>
    <submittedName>
        <fullName evidence="6">DUF4347 domain-containing protein</fullName>
    </submittedName>
</protein>
<dbReference type="InterPro" id="IPR011050">
    <property type="entry name" value="Pectin_lyase_fold/virulence"/>
</dbReference>
<keyword evidence="7" id="KW-1185">Reference proteome</keyword>
<dbReference type="Gene3D" id="2.60.40.2030">
    <property type="match status" value="9"/>
</dbReference>
<sequence>MTKQPETSHIKSQTDSVKNLLQASQNIVFIDTAVIDYQSLVAGIALGSEVVLLDPNKDGLTQINEFLAGCKPNSVQSIHIVSHGSEGSLQLGSTYLSLANLNSYANELRKWASVLTDKADILLYGCDVASGSGMKFVQLLSRITRADVAASTNKTGSAALGGDWNLEVKTGKIEASLAFQPEVIQAYQSILPASFTGTYSQNFNSLASSGTSTSWVNDSTIPGWYATRTSYNVGSGTNNTGGLYSFGITGDRALGSVASASTGTIYYGLRLQNNTGSPITQLQIGYTGEQWRNGGNTLQQQLKFSYQTAATLTSLTTGTWTPVTSLDFTGPIATATAGALIGNQTNNKVVITPVTITLATPIANGEEIMLRWEDIDDGGNDHGLAIDDVSVKVDNTTYVVTNTNDSGAGSLRQAIINANNDPGIETIVFDTNGIFGDATPDTITLTSGELDVTEGVIIQGTGANKLTISGNNASRVFNASASISIDGLTITGGNAGTNNGGGIYSTSSVILSNSIISNNTTNSSGGGIYSSSAVVSNSTISGNTANTYGGGIYSSSLSISNSTIFGNTANNNGGGIYSSSLSISNSTISTNTTKISGGGIYTNNATVSNSTIFGNTADSDNNSQGDGGGIFKSGGTVSISNSIIAGNSAPGNQGPDVYGSNLNGSAYNLIGKISGKSSGTLGTGTDIINPNPGLKPLGNYGGSTQTHALYFNSPARNAGDLAYSGNLTTDQRGTGFNRIESGRIDIGAFEYVLPKVSFGAATYNATEDSTATTVTIPVTLDASPETAVTVPIVIKNTSTATNGSDYTFSPTTISFAAGATGSNLTQLITFTINPDDLPENAETVVLNFGTLTGADLGTIPETTLNIAANDSIQYAISTATPTLIEGNSGTQAVSFTVTRSGGIGVASSINYAFNGAATFGSDYNNIQVTNGGTTTSGTLNFAIGETTKTITVNVLGDNTFEPNEDITVILSDPNLTAAPENSTITNSSATVNIINDDNQPTISISDISVAEGNTGTTTNANFTISLSNASYQPITVNYNTSDGTAQVSDSDYNSGSGTITFNPGETSKTISIGVIGDNKFETDETFGVNLSGATNAAIADNLGVGTIINDDNQPTISISDISVAEGNTGTTTNANFTVTLSNASYQPITINYNTSDGTAQVSDSDYNSGSGTIAFNPGETSKTISIGVIGDNKFETDETFDVNLSGATNAVIADNLGVGSIIDDDNQVTISISDVSVAEGSTGTTTNANFTISLSNPSYQQVTVNYNTSDGTAQVSDSDYNSASGIITFNPGETSKVISIGVIGDNKFEADETFDVNLSGATNAAIADSLGVGSIINDDNQPTISISDISVAEDNTGTTTNANFTISLSNPSYQQVTINYNTSDGTAVAADSDYNSTSGTITFNPGETSKVISIGVIGDNKFETDETFSVNLSGATNATIADNLGVGTIINDDNQPTISISDISVAEGNTGTTTNANFTVTLSNASYQLITVNYNTSDGTAQVSDSDYNSASGMITFNPGETSKVISIGVIGDNKFEANETFGVNLLGATNATIADNLGVGTIIDDDNQVTISISDVSVAEGNTGTTTNANFTVALSTPSLQQVTVNYNTSDGTAKVSDSDYNSASGTITFNPGETSKTLSIGIIGDNKPETNETFSVNLLGATNAMITDSLGVATIINDDAPPAISIADVSLKEGTTGMITNAKFVVTLSSEFYQPITVNYSTSDGTAKVSDSDYDSGLGTIVFNPGETSKVISIGIRGDNKVETDETFFVNLYGAANATFANHQGVGTIINDDINAFS</sequence>
<comment type="caution">
    <text evidence="6">The sequence shown here is derived from an EMBL/GenBank/DDBJ whole genome shotgun (WGS) entry which is preliminary data.</text>
</comment>
<dbReference type="InterPro" id="IPR003644">
    <property type="entry name" value="Calx_beta"/>
</dbReference>
<feature type="domain" description="Calx-beta" evidence="5">
    <location>
        <begin position="1446"/>
        <end position="1547"/>
    </location>
</feature>
<feature type="domain" description="Calx-beta" evidence="5">
    <location>
        <begin position="864"/>
        <end position="971"/>
    </location>
</feature>
<dbReference type="EMBL" id="JAECZA010000021">
    <property type="protein sequence ID" value="MBH8572966.1"/>
    <property type="molecule type" value="Genomic_DNA"/>
</dbReference>
<dbReference type="Pfam" id="PF03160">
    <property type="entry name" value="Calx-beta"/>
    <property type="match status" value="9"/>
</dbReference>
<dbReference type="InterPro" id="IPR059226">
    <property type="entry name" value="Choice_anch_Q_dom"/>
</dbReference>
<dbReference type="Proteomes" id="UP000662314">
    <property type="component" value="Unassembled WGS sequence"/>
</dbReference>
<keyword evidence="2" id="KW-0677">Repeat</keyword>
<dbReference type="GO" id="GO:0030001">
    <property type="term" value="P:metal ion transport"/>
    <property type="evidence" value="ECO:0007669"/>
    <property type="project" value="TreeGrafter"/>
</dbReference>
<feature type="domain" description="Calx-beta" evidence="5">
    <location>
        <begin position="1559"/>
        <end position="1661"/>
    </location>
</feature>
<evidence type="ECO:0000259" key="5">
    <source>
        <dbReference type="SMART" id="SM00237"/>
    </source>
</evidence>
<dbReference type="GO" id="GO:0016020">
    <property type="term" value="C:membrane"/>
    <property type="evidence" value="ECO:0007669"/>
    <property type="project" value="InterPro"/>
</dbReference>
<gene>
    <name evidence="6" type="ORF">I8752_08025</name>
</gene>
<keyword evidence="1" id="KW-0732">Signal</keyword>
<feature type="domain" description="Calx-beta" evidence="5">
    <location>
        <begin position="1332"/>
        <end position="1433"/>
    </location>
</feature>
<evidence type="ECO:0000256" key="3">
    <source>
        <dbReference type="ARBA" id="ARBA00022837"/>
    </source>
</evidence>
<dbReference type="PANTHER" id="PTHR11878">
    <property type="entry name" value="SODIUM/CALCIUM EXCHANGER"/>
    <property type="match status" value="1"/>
</dbReference>
<feature type="domain" description="Calx-beta" evidence="5">
    <location>
        <begin position="1673"/>
        <end position="1775"/>
    </location>
</feature>
<dbReference type="GO" id="GO:0007154">
    <property type="term" value="P:cell communication"/>
    <property type="evidence" value="ECO:0007669"/>
    <property type="project" value="InterPro"/>
</dbReference>
<dbReference type="InterPro" id="IPR038081">
    <property type="entry name" value="CalX-like_sf"/>
</dbReference>
<feature type="domain" description="Calx-beta" evidence="5">
    <location>
        <begin position="1104"/>
        <end position="1205"/>
    </location>
</feature>
<dbReference type="SUPFAM" id="SSF141072">
    <property type="entry name" value="CalX-like"/>
    <property type="match status" value="9"/>
</dbReference>
<dbReference type="SUPFAM" id="SSF51126">
    <property type="entry name" value="Pectin lyase-like"/>
    <property type="match status" value="1"/>
</dbReference>
<keyword evidence="4" id="KW-0813">Transport</keyword>
<dbReference type="InterPro" id="IPR051171">
    <property type="entry name" value="CaCA"/>
</dbReference>
<evidence type="ECO:0000313" key="7">
    <source>
        <dbReference type="Proteomes" id="UP000662314"/>
    </source>
</evidence>
<dbReference type="Pfam" id="PF14252">
    <property type="entry name" value="DUF4347"/>
    <property type="match status" value="1"/>
</dbReference>
<dbReference type="PANTHER" id="PTHR11878:SF65">
    <property type="entry name" value="NA_CA-EXCHANGE PROTEIN, ISOFORM G"/>
    <property type="match status" value="1"/>
</dbReference>